<dbReference type="EMBL" id="AWGJ01000005">
    <property type="protein sequence ID" value="ODN79743.1"/>
    <property type="molecule type" value="Genomic_DNA"/>
</dbReference>
<keyword evidence="3" id="KW-1185">Reference proteome</keyword>
<accession>A0A1E3HTQ8</accession>
<dbReference type="RefSeq" id="XP_018994590.1">
    <property type="nucleotide sequence ID" value="XM_019137564.1"/>
</dbReference>
<keyword evidence="1" id="KW-0472">Membrane</keyword>
<dbReference type="PANTHER" id="PTHR14256:SF1">
    <property type="entry name" value="GEO09626P1"/>
    <property type="match status" value="1"/>
</dbReference>
<organism evidence="2 3">
    <name type="scientific">Cryptococcus amylolentus CBS 6039</name>
    <dbReference type="NCBI Taxonomy" id="1295533"/>
    <lineage>
        <taxon>Eukaryota</taxon>
        <taxon>Fungi</taxon>
        <taxon>Dikarya</taxon>
        <taxon>Basidiomycota</taxon>
        <taxon>Agaricomycotina</taxon>
        <taxon>Tremellomycetes</taxon>
        <taxon>Tremellales</taxon>
        <taxon>Cryptococcaceae</taxon>
        <taxon>Cryptococcus</taxon>
    </lineage>
</organism>
<comment type="caution">
    <text evidence="2">The sequence shown here is derived from an EMBL/GenBank/DDBJ whole genome shotgun (WGS) entry which is preliminary data.</text>
</comment>
<dbReference type="OrthoDB" id="5511684at2759"/>
<feature type="transmembrane region" description="Helical" evidence="1">
    <location>
        <begin position="12"/>
        <end position="35"/>
    </location>
</feature>
<keyword evidence="1" id="KW-1133">Transmembrane helix</keyword>
<dbReference type="Pfam" id="PF06522">
    <property type="entry name" value="B12D"/>
    <property type="match status" value="1"/>
</dbReference>
<keyword evidence="1" id="KW-0812">Transmembrane</keyword>
<dbReference type="AlphaFoldDB" id="A0A1E3HTQ8"/>
<name>A0A1E3HTQ8_9TREE</name>
<dbReference type="Proteomes" id="UP000094065">
    <property type="component" value="Unassembled WGS sequence"/>
</dbReference>
<evidence type="ECO:0000313" key="3">
    <source>
        <dbReference type="Proteomes" id="UP000094065"/>
    </source>
</evidence>
<evidence type="ECO:0000313" key="2">
    <source>
        <dbReference type="EMBL" id="ODN79743.1"/>
    </source>
</evidence>
<dbReference type="GeneID" id="30154967"/>
<proteinExistence type="predicted"/>
<evidence type="ECO:0008006" key="4">
    <source>
        <dbReference type="Google" id="ProtNLM"/>
    </source>
</evidence>
<dbReference type="InterPro" id="IPR010530">
    <property type="entry name" value="B12D"/>
</dbReference>
<reference evidence="2 3" key="1">
    <citation type="submission" date="2016-06" db="EMBL/GenBank/DDBJ databases">
        <title>Evolution of pathogenesis and genome organization in the Tremellales.</title>
        <authorList>
            <person name="Cuomo C."/>
            <person name="Litvintseva A."/>
            <person name="Heitman J."/>
            <person name="Chen Y."/>
            <person name="Sun S."/>
            <person name="Springer D."/>
            <person name="Dromer F."/>
            <person name="Young S."/>
            <person name="Zeng Q."/>
            <person name="Chapman S."/>
            <person name="Gujja S."/>
            <person name="Saif S."/>
            <person name="Birren B."/>
        </authorList>
    </citation>
    <scope>NUCLEOTIDE SEQUENCE [LARGE SCALE GENOMIC DNA]</scope>
    <source>
        <strain evidence="2 3">CBS 6039</strain>
    </source>
</reference>
<sequence>MPMNRALLKKWVPVEVLPIFGIVGIAVVGASAYLYKLSQGPEVVWDRSSDWRPWDKVKHDQNLKLLSYNPDFWQKRKEQAKETLGLKSE</sequence>
<dbReference type="STRING" id="1295533.A0A1E3HTQ8"/>
<gene>
    <name evidence="2" type="ORF">L202_03658</name>
</gene>
<protein>
    <recommendedName>
        <fullName evidence="4">NADH dehydrogenase [ubiquinone] 1 alpha subcomplex subunit 4-like 2</fullName>
    </recommendedName>
</protein>
<evidence type="ECO:0000256" key="1">
    <source>
        <dbReference type="SAM" id="Phobius"/>
    </source>
</evidence>
<dbReference type="PANTHER" id="PTHR14256">
    <property type="entry name" value="NADH-UBIQUINONE OXIDOREDUCTASE MLRQ SUBUNIT"/>
    <property type="match status" value="1"/>
</dbReference>